<dbReference type="EMBL" id="CM012455">
    <property type="protein sequence ID" value="RVE59360.1"/>
    <property type="molecule type" value="Genomic_DNA"/>
</dbReference>
<feature type="compositionally biased region" description="Low complexity" evidence="1">
    <location>
        <begin position="94"/>
        <end position="103"/>
    </location>
</feature>
<evidence type="ECO:0000313" key="2">
    <source>
        <dbReference type="EMBL" id="RVE59360.1"/>
    </source>
</evidence>
<proteinExistence type="predicted"/>
<reference evidence="2 3" key="1">
    <citation type="submission" date="2018-11" db="EMBL/GenBank/DDBJ databases">
        <authorList>
            <person name="Lopez-Roques C."/>
            <person name="Donnadieu C."/>
            <person name="Bouchez O."/>
            <person name="Klopp C."/>
            <person name="Cabau C."/>
            <person name="Zahm M."/>
        </authorList>
    </citation>
    <scope>NUCLEOTIDE SEQUENCE [LARGE SCALE GENOMIC DNA]</scope>
    <source>
        <strain evidence="2">RS831</strain>
        <tissue evidence="2">Whole body</tissue>
    </source>
</reference>
<evidence type="ECO:0000256" key="1">
    <source>
        <dbReference type="SAM" id="MobiDB-lite"/>
    </source>
</evidence>
<keyword evidence="3" id="KW-1185">Reference proteome</keyword>
<reference evidence="2 3" key="2">
    <citation type="submission" date="2019-01" db="EMBL/GenBank/DDBJ databases">
        <title>A chromosome length genome reference of the Java medaka (oryzias javanicus).</title>
        <authorList>
            <person name="Herpin A."/>
            <person name="Takehana Y."/>
            <person name="Naruse K."/>
            <person name="Ansai S."/>
            <person name="Kawaguchi M."/>
        </authorList>
    </citation>
    <scope>NUCLEOTIDE SEQUENCE [LARGE SCALE GENOMIC DNA]</scope>
    <source>
        <strain evidence="2">RS831</strain>
        <tissue evidence="2">Whole body</tissue>
    </source>
</reference>
<name>A0A3S2LR51_ORYJA</name>
<feature type="compositionally biased region" description="Low complexity" evidence="1">
    <location>
        <begin position="59"/>
        <end position="75"/>
    </location>
</feature>
<sequence length="199" mass="20348">MRRERPVPVGQRAHVPVGAGAQPPPAGAVPRGDPEAEAAPPHPQEPGLRRQLPGQAGVPARGPGAAEDGAPARGGAARRRERRHAEGAGGPGRAAGRPAAVRQGAGGRRGQPAGHGAAPQHRLRHHHRQEPVAAAARAGAVLGGAAAAAAIGGGRSLQCNHTCTCNHTDTHAGPTQHGCGLFHIMQKKNPEIQRFHLRC</sequence>
<organism evidence="2 3">
    <name type="scientific">Oryzias javanicus</name>
    <name type="common">Javanese ricefish</name>
    <name type="synonym">Aplocheilus javanicus</name>
    <dbReference type="NCBI Taxonomy" id="123683"/>
    <lineage>
        <taxon>Eukaryota</taxon>
        <taxon>Metazoa</taxon>
        <taxon>Chordata</taxon>
        <taxon>Craniata</taxon>
        <taxon>Vertebrata</taxon>
        <taxon>Euteleostomi</taxon>
        <taxon>Actinopterygii</taxon>
        <taxon>Neopterygii</taxon>
        <taxon>Teleostei</taxon>
        <taxon>Neoteleostei</taxon>
        <taxon>Acanthomorphata</taxon>
        <taxon>Ovalentaria</taxon>
        <taxon>Atherinomorphae</taxon>
        <taxon>Beloniformes</taxon>
        <taxon>Adrianichthyidae</taxon>
        <taxon>Oryziinae</taxon>
        <taxon>Oryzias</taxon>
    </lineage>
</organism>
<accession>A0A3S2LR51</accession>
<protein>
    <submittedName>
        <fullName evidence="2">Uncharacterized protein</fullName>
    </submittedName>
</protein>
<dbReference type="AlphaFoldDB" id="A0A3S2LR51"/>
<feature type="region of interest" description="Disordered" evidence="1">
    <location>
        <begin position="1"/>
        <end position="135"/>
    </location>
</feature>
<gene>
    <name evidence="2" type="ORF">OJAV_G00187640</name>
</gene>
<feature type="compositionally biased region" description="Low complexity" evidence="1">
    <location>
        <begin position="110"/>
        <end position="120"/>
    </location>
</feature>
<evidence type="ECO:0000313" key="3">
    <source>
        <dbReference type="Proteomes" id="UP000283210"/>
    </source>
</evidence>
<dbReference type="Proteomes" id="UP000283210">
    <property type="component" value="Chromosome 19"/>
</dbReference>